<dbReference type="InterPro" id="IPR013113">
    <property type="entry name" value="SIP_FAD-bd"/>
</dbReference>
<dbReference type="PROSITE" id="PS51384">
    <property type="entry name" value="FAD_FR"/>
    <property type="match status" value="1"/>
</dbReference>
<evidence type="ECO:0000256" key="1">
    <source>
        <dbReference type="ARBA" id="ARBA00035644"/>
    </source>
</evidence>
<accession>A0A1M5AUP9</accession>
<sequence>MPNVPKWVADQMENLLSSKYLDIEVTETIMYSPEIKRIIFRGELSHIDFYPGSSMVFRTSDRELRHYTPSAFDRERGVLEILFHIHGNGPGSKLADRLLPGERLKVSAPGGKKLYEKDKTFHFFFGDETSLSFYVALLREINKNKQWARGIFELNEANRNIAEERGYDVKTVLKTPEEPGKEALIVLEAWIRAKPELFKQSVFYLTGNVASVQKFRSVLKKYGVSSKNIKLQGYWAEGSVGL</sequence>
<dbReference type="Pfam" id="PF04954">
    <property type="entry name" value="SIP"/>
    <property type="match status" value="1"/>
</dbReference>
<dbReference type="Pfam" id="PF08021">
    <property type="entry name" value="FAD_binding_9"/>
    <property type="match status" value="1"/>
</dbReference>
<protein>
    <submittedName>
        <fullName evidence="3">NADPH-dependent ferric siderophore reductase, contains FAD-binding and SIP domains</fullName>
    </submittedName>
</protein>
<dbReference type="EMBL" id="FQUQ01000002">
    <property type="protein sequence ID" value="SHF33662.1"/>
    <property type="molecule type" value="Genomic_DNA"/>
</dbReference>
<dbReference type="GO" id="GO:0016491">
    <property type="term" value="F:oxidoreductase activity"/>
    <property type="evidence" value="ECO:0007669"/>
    <property type="project" value="InterPro"/>
</dbReference>
<organism evidence="3 4">
    <name type="scientific">Pedobacter caeni</name>
    <dbReference type="NCBI Taxonomy" id="288992"/>
    <lineage>
        <taxon>Bacteria</taxon>
        <taxon>Pseudomonadati</taxon>
        <taxon>Bacteroidota</taxon>
        <taxon>Sphingobacteriia</taxon>
        <taxon>Sphingobacteriales</taxon>
        <taxon>Sphingobacteriaceae</taxon>
        <taxon>Pedobacter</taxon>
    </lineage>
</organism>
<dbReference type="SUPFAM" id="SSF63380">
    <property type="entry name" value="Riboflavin synthase domain-like"/>
    <property type="match status" value="1"/>
</dbReference>
<evidence type="ECO:0000259" key="2">
    <source>
        <dbReference type="PROSITE" id="PS51384"/>
    </source>
</evidence>
<dbReference type="RefSeq" id="WP_073231043.1">
    <property type="nucleotide sequence ID" value="NZ_FQUQ01000002.1"/>
</dbReference>
<dbReference type="Gene3D" id="3.40.50.80">
    <property type="entry name" value="Nucleotide-binding domain of ferredoxin-NADP reductase (FNR) module"/>
    <property type="match status" value="1"/>
</dbReference>
<gene>
    <name evidence="3" type="ORF">SAMN04488522_102886</name>
</gene>
<evidence type="ECO:0000313" key="4">
    <source>
        <dbReference type="Proteomes" id="UP000184287"/>
    </source>
</evidence>
<comment type="similarity">
    <text evidence="1">Belongs to the SIP oxidoreductase family.</text>
</comment>
<dbReference type="InterPro" id="IPR039261">
    <property type="entry name" value="FNR_nucleotide-bd"/>
</dbReference>
<dbReference type="PANTHER" id="PTHR30157:SF0">
    <property type="entry name" value="NADPH-DEPENDENT FERRIC-CHELATE REDUCTASE"/>
    <property type="match status" value="1"/>
</dbReference>
<feature type="domain" description="FAD-binding FR-type" evidence="2">
    <location>
        <begin position="18"/>
        <end position="116"/>
    </location>
</feature>
<dbReference type="PANTHER" id="PTHR30157">
    <property type="entry name" value="FERRIC REDUCTASE, NADPH-DEPENDENT"/>
    <property type="match status" value="1"/>
</dbReference>
<reference evidence="4" key="1">
    <citation type="submission" date="2016-11" db="EMBL/GenBank/DDBJ databases">
        <authorList>
            <person name="Varghese N."/>
            <person name="Submissions S."/>
        </authorList>
    </citation>
    <scope>NUCLEOTIDE SEQUENCE [LARGE SCALE GENOMIC DNA]</scope>
    <source>
        <strain evidence="4">DSM 16990</strain>
    </source>
</reference>
<dbReference type="Gene3D" id="2.40.30.10">
    <property type="entry name" value="Translation factors"/>
    <property type="match status" value="1"/>
</dbReference>
<dbReference type="InterPro" id="IPR039374">
    <property type="entry name" value="SIP_fam"/>
</dbReference>
<dbReference type="Proteomes" id="UP000184287">
    <property type="component" value="Unassembled WGS sequence"/>
</dbReference>
<dbReference type="OrthoDB" id="9814826at2"/>
<proteinExistence type="inferred from homology"/>
<evidence type="ECO:0000313" key="3">
    <source>
        <dbReference type="EMBL" id="SHF33662.1"/>
    </source>
</evidence>
<dbReference type="AlphaFoldDB" id="A0A1M5AUP9"/>
<dbReference type="InterPro" id="IPR017927">
    <property type="entry name" value="FAD-bd_FR_type"/>
</dbReference>
<dbReference type="STRING" id="288992.SAMN04488522_102886"/>
<dbReference type="CDD" id="cd06193">
    <property type="entry name" value="siderophore_interacting"/>
    <property type="match status" value="1"/>
</dbReference>
<dbReference type="InterPro" id="IPR017938">
    <property type="entry name" value="Riboflavin_synthase-like_b-brl"/>
</dbReference>
<dbReference type="InterPro" id="IPR007037">
    <property type="entry name" value="SIP_rossman_dom"/>
</dbReference>
<name>A0A1M5AUP9_9SPHI</name>
<keyword evidence="4" id="KW-1185">Reference proteome</keyword>